<protein>
    <submittedName>
        <fullName evidence="1">Uncharacterized protein</fullName>
    </submittedName>
</protein>
<reference evidence="1" key="1">
    <citation type="submission" date="2023-05" db="EMBL/GenBank/DDBJ databases">
        <title>Streptantibioticus silvisoli sp. nov., acidotolerant actinomycetes 1 from pine litter.</title>
        <authorList>
            <person name="Swiecimska M."/>
            <person name="Golinska P."/>
            <person name="Sangal V."/>
            <person name="Wachnowicz B."/>
            <person name="Goodfellow M."/>
        </authorList>
    </citation>
    <scope>NUCLEOTIDE SEQUENCE</scope>
    <source>
        <strain evidence="1">SL13</strain>
    </source>
</reference>
<dbReference type="RefSeq" id="WP_271318899.1">
    <property type="nucleotide sequence ID" value="NZ_JABXJJ020000026.1"/>
</dbReference>
<dbReference type="InterPro" id="IPR036410">
    <property type="entry name" value="HSP_DnaJ_Cys-rich_dom_sf"/>
</dbReference>
<gene>
    <name evidence="1" type="ORF">POF50_021515</name>
</gene>
<name>A0AA90KHI8_9ACTN</name>
<sequence length="55" mass="5560">MDRIGITARAITCFHAPQTCTTCGGSGGSSTTETSGGVTRSYWQNCAACGGSGQR</sequence>
<accession>A0AA90KHI8</accession>
<dbReference type="AlphaFoldDB" id="A0AA90KHI8"/>
<proteinExistence type="predicted"/>
<dbReference type="SUPFAM" id="SSF57938">
    <property type="entry name" value="DnaJ/Hsp40 cysteine-rich domain"/>
    <property type="match status" value="1"/>
</dbReference>
<organism evidence="1">
    <name type="scientific">Streptantibioticus silvisoli</name>
    <dbReference type="NCBI Taxonomy" id="2705255"/>
    <lineage>
        <taxon>Bacteria</taxon>
        <taxon>Bacillati</taxon>
        <taxon>Actinomycetota</taxon>
        <taxon>Actinomycetes</taxon>
        <taxon>Kitasatosporales</taxon>
        <taxon>Streptomycetaceae</taxon>
        <taxon>Streptantibioticus</taxon>
    </lineage>
</organism>
<evidence type="ECO:0000313" key="1">
    <source>
        <dbReference type="EMBL" id="MDI5971880.1"/>
    </source>
</evidence>
<dbReference type="EMBL" id="JABXJJ020000026">
    <property type="protein sequence ID" value="MDI5971880.1"/>
    <property type="molecule type" value="Genomic_DNA"/>
</dbReference>
<comment type="caution">
    <text evidence="1">The sequence shown here is derived from an EMBL/GenBank/DDBJ whole genome shotgun (WGS) entry which is preliminary data.</text>
</comment>